<evidence type="ECO:0000313" key="3">
    <source>
        <dbReference type="EMBL" id="KAF2893641.1"/>
    </source>
</evidence>
<keyword evidence="4" id="KW-1185">Reference proteome</keyword>
<feature type="chain" id="PRO_5035447870" description="Protein quiver" evidence="2">
    <location>
        <begin position="20"/>
        <end position="148"/>
    </location>
</feature>
<protein>
    <recommendedName>
        <fullName evidence="5">Protein quiver</fullName>
    </recommendedName>
</protein>
<keyword evidence="2" id="KW-0732">Signal</keyword>
<evidence type="ECO:0000256" key="2">
    <source>
        <dbReference type="SAM" id="SignalP"/>
    </source>
</evidence>
<dbReference type="AlphaFoldDB" id="A0A8K0GC81"/>
<gene>
    <name evidence="3" type="ORF">ILUMI_12531</name>
</gene>
<keyword evidence="1" id="KW-0472">Membrane</keyword>
<reference evidence="3" key="1">
    <citation type="submission" date="2019-08" db="EMBL/GenBank/DDBJ databases">
        <title>The genome of the North American firefly Photinus pyralis.</title>
        <authorList>
            <consortium name="Photinus pyralis genome working group"/>
            <person name="Fallon T.R."/>
            <person name="Sander Lower S.E."/>
            <person name="Weng J.-K."/>
        </authorList>
    </citation>
    <scope>NUCLEOTIDE SEQUENCE</scope>
    <source>
        <strain evidence="3">TRF0915ILg1</strain>
        <tissue evidence="3">Whole body</tissue>
    </source>
</reference>
<evidence type="ECO:0000256" key="1">
    <source>
        <dbReference type="SAM" id="Phobius"/>
    </source>
</evidence>
<evidence type="ECO:0008006" key="5">
    <source>
        <dbReference type="Google" id="ProtNLM"/>
    </source>
</evidence>
<accession>A0A8K0GC81</accession>
<feature type="transmembrane region" description="Helical" evidence="1">
    <location>
        <begin position="126"/>
        <end position="146"/>
    </location>
</feature>
<feature type="signal peptide" evidence="2">
    <location>
        <begin position="1"/>
        <end position="19"/>
    </location>
</feature>
<name>A0A8K0GC81_IGNLU</name>
<keyword evidence="1" id="KW-0812">Transmembrane</keyword>
<dbReference type="PROSITE" id="PS51257">
    <property type="entry name" value="PROKAR_LIPOPROTEIN"/>
    <property type="match status" value="1"/>
</dbReference>
<organism evidence="3 4">
    <name type="scientific">Ignelater luminosus</name>
    <name type="common">Cucubano</name>
    <name type="synonym">Pyrophorus luminosus</name>
    <dbReference type="NCBI Taxonomy" id="2038154"/>
    <lineage>
        <taxon>Eukaryota</taxon>
        <taxon>Metazoa</taxon>
        <taxon>Ecdysozoa</taxon>
        <taxon>Arthropoda</taxon>
        <taxon>Hexapoda</taxon>
        <taxon>Insecta</taxon>
        <taxon>Pterygota</taxon>
        <taxon>Neoptera</taxon>
        <taxon>Endopterygota</taxon>
        <taxon>Coleoptera</taxon>
        <taxon>Polyphaga</taxon>
        <taxon>Elateriformia</taxon>
        <taxon>Elateroidea</taxon>
        <taxon>Elateridae</taxon>
        <taxon>Agrypninae</taxon>
        <taxon>Pyrophorini</taxon>
        <taxon>Ignelater</taxon>
    </lineage>
</organism>
<dbReference type="EMBL" id="VTPC01007791">
    <property type="protein sequence ID" value="KAF2893641.1"/>
    <property type="molecule type" value="Genomic_DNA"/>
</dbReference>
<proteinExistence type="predicted"/>
<keyword evidence="1" id="KW-1133">Transmembrane helix</keyword>
<sequence>MMRTVFVFFYFSLLGSCLSLQCFHCIDEKGVCKHRFDFYPPVSYCGYIYNAHCAVVELRLHPYMNSTQTGRLWMSFAGKTGTVRFRGCVKEDYCEKMTSKAYQRIGIAMNFCKICSTHYCNSGSNLIPFFVIKLLIFGIAVPYLLFYF</sequence>
<dbReference type="Proteomes" id="UP000801492">
    <property type="component" value="Unassembled WGS sequence"/>
</dbReference>
<comment type="caution">
    <text evidence="3">The sequence shown here is derived from an EMBL/GenBank/DDBJ whole genome shotgun (WGS) entry which is preliminary data.</text>
</comment>
<evidence type="ECO:0000313" key="4">
    <source>
        <dbReference type="Proteomes" id="UP000801492"/>
    </source>
</evidence>